<reference evidence="2 3" key="1">
    <citation type="journal article" date="2019" name="Sci. Rep.">
        <title>Nanopore sequencing improves the draft genome of the human pathogenic amoeba Naegleria fowleri.</title>
        <authorList>
            <person name="Liechti N."/>
            <person name="Schurch N."/>
            <person name="Bruggmann R."/>
            <person name="Wittwer M."/>
        </authorList>
    </citation>
    <scope>NUCLEOTIDE SEQUENCE [LARGE SCALE GENOMIC DNA]</scope>
    <source>
        <strain evidence="2 3">ATCC 30894</strain>
    </source>
</reference>
<evidence type="ECO:0008006" key="4">
    <source>
        <dbReference type="Google" id="ProtNLM"/>
    </source>
</evidence>
<dbReference type="GeneID" id="68109222"/>
<dbReference type="OMA" id="RFKSCPI"/>
<dbReference type="Gene3D" id="3.40.50.300">
    <property type="entry name" value="P-loop containing nucleotide triphosphate hydrolases"/>
    <property type="match status" value="1"/>
</dbReference>
<feature type="compositionally biased region" description="Polar residues" evidence="1">
    <location>
        <begin position="909"/>
        <end position="929"/>
    </location>
</feature>
<protein>
    <recommendedName>
        <fullName evidence="4">G domain-containing protein</fullName>
    </recommendedName>
</protein>
<dbReference type="Proteomes" id="UP000444721">
    <property type="component" value="Unassembled WGS sequence"/>
</dbReference>
<feature type="compositionally biased region" description="Low complexity" evidence="1">
    <location>
        <begin position="87"/>
        <end position="96"/>
    </location>
</feature>
<organism evidence="2 3">
    <name type="scientific">Naegleria fowleri</name>
    <name type="common">Brain eating amoeba</name>
    <dbReference type="NCBI Taxonomy" id="5763"/>
    <lineage>
        <taxon>Eukaryota</taxon>
        <taxon>Discoba</taxon>
        <taxon>Heterolobosea</taxon>
        <taxon>Tetramitia</taxon>
        <taxon>Eutetramitia</taxon>
        <taxon>Vahlkampfiidae</taxon>
        <taxon>Naegleria</taxon>
    </lineage>
</organism>
<proteinExistence type="predicted"/>
<dbReference type="InterPro" id="IPR027417">
    <property type="entry name" value="P-loop_NTPase"/>
</dbReference>
<feature type="region of interest" description="Disordered" evidence="1">
    <location>
        <begin position="711"/>
        <end position="744"/>
    </location>
</feature>
<gene>
    <name evidence="2" type="ORF">FDP41_002004</name>
</gene>
<feature type="region of interest" description="Disordered" evidence="1">
    <location>
        <begin position="909"/>
        <end position="938"/>
    </location>
</feature>
<feature type="region of interest" description="Disordered" evidence="1">
    <location>
        <begin position="1"/>
        <end position="23"/>
    </location>
</feature>
<feature type="compositionally biased region" description="Low complexity" evidence="1">
    <location>
        <begin position="1"/>
        <end position="20"/>
    </location>
</feature>
<accession>A0A6A5BX92</accession>
<dbReference type="VEuPathDB" id="AmoebaDB:NfTy_033730"/>
<dbReference type="EMBL" id="VFQX01000028">
    <property type="protein sequence ID" value="KAF0978934.1"/>
    <property type="molecule type" value="Genomic_DNA"/>
</dbReference>
<dbReference type="OrthoDB" id="10323550at2759"/>
<evidence type="ECO:0000313" key="2">
    <source>
        <dbReference type="EMBL" id="KAF0978934.1"/>
    </source>
</evidence>
<evidence type="ECO:0000256" key="1">
    <source>
        <dbReference type="SAM" id="MobiDB-lite"/>
    </source>
</evidence>
<name>A0A6A5BX92_NAEFO</name>
<feature type="compositionally biased region" description="Polar residues" evidence="1">
    <location>
        <begin position="711"/>
        <end position="742"/>
    </location>
</feature>
<dbReference type="RefSeq" id="XP_044563647.1">
    <property type="nucleotide sequence ID" value="XM_044705152.1"/>
</dbReference>
<evidence type="ECO:0000313" key="3">
    <source>
        <dbReference type="Proteomes" id="UP000444721"/>
    </source>
</evidence>
<comment type="caution">
    <text evidence="2">The sequence shown here is derived from an EMBL/GenBank/DDBJ whole genome shotgun (WGS) entry which is preliminary data.</text>
</comment>
<dbReference type="VEuPathDB" id="AmoebaDB:NF0008360"/>
<keyword evidence="3" id="KW-1185">Reference proteome</keyword>
<dbReference type="VEuPathDB" id="AmoebaDB:FDP41_002004"/>
<sequence length="1347" mass="152003">MNPPNNCSSEESSSPNQCSPTVAMQHDSTTTTITTTSHNESSQVTLDDDIPSNTFIVAANNTNNSASNNGKTKIPLLNIIASMKLKSSTNSSSTQHTHPHHQHHSSSFSHHLIENRQKHHSKSPNIHQSPLINIERERSHSTPPMINTSSVSAATSLSPTSIVIEHMTDQDRVLPSCPLKADKHIFVLGDQSVGKTTWIRELASTSQNIEEFISDFRTTASSTSGLSKRSMSTGGFMDGLTLSSSPTLDNSAFYDTMINSALSPQQENILLSTSPRASGGDIQTSPSTATGGKLSQWINNLRSSKSNQVPSNGGTAGSLLHKKSASLDVVNFTNDPEALMKKESENQINFVILLFQQYLRQLELETLLYLYHPENYGKYLFPPSLKKLLGIDPEDDSDYYELVIKIGLEEFEDLQFEGLYELYKRETVFKLTIWDQRNAIDINFEEIPTIVQIKKLLTYLGISQKKYSAKLSFNFRTNPPKTLCIQDFLRLDTNEFPSLDSFFQKLCYKRYCNDFNVTKSKDNPLSFMILFPGMLFRGSNFVPRSLTEYSWIKFGNNTAQIIECETVEEMSQQMNYLSLYDQSSQNKADIIFYMVSLQDFATDKTRQKYFRNCIQEWRKLMQDERFKSCPIVLIGNKTDLVNPNSPVSHVANLTSKLDSCQAEEDMDAFREIHVLSSDNLVDAKNISFSGQSTTSSDASPLTLSMDNSETTLVKSNSNPSLTASPRLSTECRSPRARSQSTPKEPVLIVPKTRKKLSQFVIHQFLEEETVSQGRKTQLVEDYFVGSCRFDEDMIERSGKILSKYITTVKTTRFGVFGSGCSGKSTIYNHLVKIVNDIEKDVNTNTGSILTPSIMFFYYVKTIAMGWKKLLELVNAHHKSKQHSSALSTSIIEKRKSEFTLNLKRLNDEPLNTKNANETGTKSNDSSPTHTDPILSNRETTQSILNQKNERAKQWTAEADKLKFIDGDLRSLYVWCLQTLAADVNMTIKLFTVEISDLLNRKWKNDRVLKETWEANYLQTSASKIQNLPSLMSHMSEVQRNNLATLYLQSPRKNSHIPKISLSTFLKTYTTVNGLVTDVFNLRGQKCSVTVTRGSRRKHIQQWSMTNNCVFDVIFYVVNIANYNYSDHENTRGRMNEENEGNDEENDEIISLSESIIFFKQLLNHFVANNAKGAPHNNIQSYTGCVPYLVFTHKDLFVEKVEKGIPLKEEYLSEKGSFDLGLGGSSATNRANNEKSRDLISQIKLSKTEVESIQSRLRSQMSGIKEQTFATFIISKYVECALEETLRSMIIANTFVIDATNEKESAQFIHTVLDKRVVSDFEIDYELGLGSSLVIGGKFNSFFNSMQK</sequence>
<feature type="region of interest" description="Disordered" evidence="1">
    <location>
        <begin position="87"/>
        <end position="110"/>
    </location>
</feature>
<dbReference type="SUPFAM" id="SSF52540">
    <property type="entry name" value="P-loop containing nucleoside triphosphate hydrolases"/>
    <property type="match status" value="1"/>
</dbReference>